<gene>
    <name evidence="1" type="ORF">GDO81_024585</name>
</gene>
<keyword evidence="2" id="KW-1185">Reference proteome</keyword>
<name>A0AAV6ZMA6_ENGPU</name>
<comment type="caution">
    <text evidence="1">The sequence shown here is derived from an EMBL/GenBank/DDBJ whole genome shotgun (WGS) entry which is preliminary data.</text>
</comment>
<evidence type="ECO:0000313" key="2">
    <source>
        <dbReference type="Proteomes" id="UP000824782"/>
    </source>
</evidence>
<dbReference type="Proteomes" id="UP000824782">
    <property type="component" value="Unassembled WGS sequence"/>
</dbReference>
<organism evidence="1 2">
    <name type="scientific">Engystomops pustulosus</name>
    <name type="common">Tungara frog</name>
    <name type="synonym">Physalaemus pustulosus</name>
    <dbReference type="NCBI Taxonomy" id="76066"/>
    <lineage>
        <taxon>Eukaryota</taxon>
        <taxon>Metazoa</taxon>
        <taxon>Chordata</taxon>
        <taxon>Craniata</taxon>
        <taxon>Vertebrata</taxon>
        <taxon>Euteleostomi</taxon>
        <taxon>Amphibia</taxon>
        <taxon>Batrachia</taxon>
        <taxon>Anura</taxon>
        <taxon>Neobatrachia</taxon>
        <taxon>Hyloidea</taxon>
        <taxon>Leptodactylidae</taxon>
        <taxon>Leiuperinae</taxon>
        <taxon>Engystomops</taxon>
    </lineage>
</organism>
<protein>
    <submittedName>
        <fullName evidence="1">Uncharacterized protein</fullName>
    </submittedName>
</protein>
<sequence>MLYTYSFRATTSHKLWVYLVAFLNFTLENKNYNQDSAGMQETINNSTRFPFPLWLLRLRRFTTSLSQRKNRNVRTLISQLQ</sequence>
<accession>A0AAV6ZMA6</accession>
<dbReference type="EMBL" id="WNYA01000045">
    <property type="protein sequence ID" value="KAG8550512.1"/>
    <property type="molecule type" value="Genomic_DNA"/>
</dbReference>
<reference evidence="1" key="1">
    <citation type="thesis" date="2020" institute="ProQuest LLC" country="789 East Eisenhower Parkway, Ann Arbor, MI, USA">
        <title>Comparative Genomics and Chromosome Evolution.</title>
        <authorList>
            <person name="Mudd A.B."/>
        </authorList>
    </citation>
    <scope>NUCLEOTIDE SEQUENCE</scope>
    <source>
        <strain evidence="1">237g6f4</strain>
        <tissue evidence="1">Blood</tissue>
    </source>
</reference>
<proteinExistence type="predicted"/>
<evidence type="ECO:0000313" key="1">
    <source>
        <dbReference type="EMBL" id="KAG8550512.1"/>
    </source>
</evidence>
<dbReference type="AlphaFoldDB" id="A0AAV6ZMA6"/>